<keyword evidence="1 14" id="KW-0004">4Fe-4S</keyword>
<dbReference type="HAMAP" id="MF_01452">
    <property type="entry name" value="AddB_type1"/>
    <property type="match status" value="1"/>
</dbReference>
<dbReference type="Proteomes" id="UP000297597">
    <property type="component" value="Unassembled WGS sequence"/>
</dbReference>
<evidence type="ECO:0000256" key="3">
    <source>
        <dbReference type="ARBA" id="ARBA00022723"/>
    </source>
</evidence>
<dbReference type="GO" id="GO:0046872">
    <property type="term" value="F:metal ion binding"/>
    <property type="evidence" value="ECO:0007669"/>
    <property type="project" value="UniProtKB-KW"/>
</dbReference>
<dbReference type="SUPFAM" id="SSF52540">
    <property type="entry name" value="P-loop containing nucleoside triphosphate hydrolases"/>
    <property type="match status" value="1"/>
</dbReference>
<evidence type="ECO:0000256" key="7">
    <source>
        <dbReference type="ARBA" id="ARBA00022806"/>
    </source>
</evidence>
<dbReference type="GO" id="GO:0051539">
    <property type="term" value="F:4 iron, 4 sulfur cluster binding"/>
    <property type="evidence" value="ECO:0007669"/>
    <property type="project" value="UniProtKB-KW"/>
</dbReference>
<evidence type="ECO:0000256" key="9">
    <source>
        <dbReference type="ARBA" id="ARBA00022840"/>
    </source>
</evidence>
<protein>
    <recommendedName>
        <fullName evidence="14">ATP-dependent helicase/deoxyribonuclease subunit B</fullName>
        <ecNumber evidence="14">3.1.-.-</ecNumber>
    </recommendedName>
    <alternativeName>
        <fullName evidence="14">ATP-dependent helicase/nuclease subunit AddB</fullName>
    </alternativeName>
</protein>
<comment type="subunit">
    <text evidence="14">Heterodimer of AddA and AddB.</text>
</comment>
<keyword evidence="9 14" id="KW-0067">ATP-binding</keyword>
<dbReference type="OrthoDB" id="9758506at2"/>
<keyword evidence="12 14" id="KW-0238">DNA-binding</keyword>
<keyword evidence="4 14" id="KW-0547">Nucleotide-binding</keyword>
<keyword evidence="3 14" id="KW-0479">Metal-binding</keyword>
<keyword evidence="13 14" id="KW-0234">DNA repair</keyword>
<comment type="similarity">
    <text evidence="14">Belongs to the helicase family. AddB/RexB type 1 subfamily.</text>
</comment>
<organism evidence="16 17">
    <name type="scientific">Pelotomaculum propionicicum</name>
    <dbReference type="NCBI Taxonomy" id="258475"/>
    <lineage>
        <taxon>Bacteria</taxon>
        <taxon>Bacillati</taxon>
        <taxon>Bacillota</taxon>
        <taxon>Clostridia</taxon>
        <taxon>Eubacteriales</taxon>
        <taxon>Desulfotomaculaceae</taxon>
        <taxon>Pelotomaculum</taxon>
    </lineage>
</organism>
<dbReference type="PANTHER" id="PTHR30591:SF1">
    <property type="entry name" value="RECBCD ENZYME SUBUNIT RECC"/>
    <property type="match status" value="1"/>
</dbReference>
<evidence type="ECO:0000256" key="4">
    <source>
        <dbReference type="ARBA" id="ARBA00022741"/>
    </source>
</evidence>
<dbReference type="NCBIfam" id="TIGR02773">
    <property type="entry name" value="addB_Gpos"/>
    <property type="match status" value="1"/>
</dbReference>
<keyword evidence="11 14" id="KW-0411">Iron-sulfur</keyword>
<dbReference type="PANTHER" id="PTHR30591">
    <property type="entry name" value="RECBCD ENZYME SUBUNIT RECC"/>
    <property type="match status" value="1"/>
</dbReference>
<accession>A0A4Y7RJ08</accession>
<evidence type="ECO:0000256" key="12">
    <source>
        <dbReference type="ARBA" id="ARBA00023125"/>
    </source>
</evidence>
<dbReference type="GO" id="GO:0004386">
    <property type="term" value="F:helicase activity"/>
    <property type="evidence" value="ECO:0007669"/>
    <property type="project" value="UniProtKB-KW"/>
</dbReference>
<dbReference type="Gene3D" id="3.90.320.10">
    <property type="match status" value="1"/>
</dbReference>
<sequence>MSLRFIIGRAGTGKTRACLDQVREELLARPVGKPLILLVPEQATFQTEYALAGTPGLHGFTRAKVLSFRRLAYRVLQEVGGAARAHIGELGKRMVLRRLLEKRRSEFKVFRRSAGLPGFTDTLARTLGELKTYCITPPELASAASALRGLTDTGLLADKLSDLHLLYSDLEAELSDRFTDPDDYLNLLADRLEESLEVRGGEVWVDGFSGFTPQEFRVLAALLRAAGRVNITLCADLASLSGSRDETDLFYTVRETYDTLCETAARERVPVERPLALDGAGPGRYRNPDLSRLEKYYFKRPAPPGKVYGRGVSLAAATSPRAEAEGVARAVTALCRDEGYRYRDIVVLLRDLDSYAGIISSVFEDHRIPVFIDRKRPVTQHPLVELIRSALEVVNSGWSSDPVFRFLKTDLVPLSRDEVDRLENYVLAHGIRGSRWTDGRPWDYRRNLSLEEDSEATGAEVEELEEINRIRRQAVAVLSEFDSAVRAAVNVRAVSTAVFDLCVRLEAPEMLERWSRLAEEEGKLDAAREHAQVWEGFTLMLDQVVEALGEETLTTEEYAVILDAGFEGMRLGLIPPGLDQVVVCSLERSRTPEARAAFVMGASDGVLPARVAEKGILSEGERERLLAAGLRLAPGSRRRVFDEQYLVYIAITRSSEKLWISYPLADEVGGAIAPSQVVARVKELLPGAEELVWPVEPDQAVTDDLGFIANPDRTLSYLVTRLREAKAGRPVNPAWWDVYNWFARGGRKSECAGRLASLFADNKEKRLSATLSRKLYGRVLKTSVSGVEKFRSCPFAHFLTKGLKLRERAVFKLGAPDLGQFFHAALKVFGERVRAEGLDWGQLDKEQCLAMAGEAVDEVAPRLQSEILLSSSRRRYLTGKLKKTVQRTALVLCEHSRRGQFRPVGLELAFGPDGDLPAVTFTLSDGSEMILTGRIDRVDAAQSDEGIYLRVIDYKSGRVTINLSDIYFGLRLQLLGYLDVALRYAETIVGSPGLPGAILYFRMDDPLVRTAGEIPPDDEIEKRILKEFRMTGLVLADQKVVNLMDRDLAGDSELIPVQIKRDGEFAARSMVLTGAQFELLREYLRMQLRSAGEDIMSGVVDIAPYRRGTQRPCRFCPFKPVCQFDILMAGNSYRVLKAESEDSIWHKLSSLRGGEPVE</sequence>
<dbReference type="EMBL" id="QFFZ01000066">
    <property type="protein sequence ID" value="TEB08975.1"/>
    <property type="molecule type" value="Genomic_DNA"/>
</dbReference>
<dbReference type="Gene3D" id="6.10.140.1030">
    <property type="match status" value="1"/>
</dbReference>
<evidence type="ECO:0000256" key="13">
    <source>
        <dbReference type="ARBA" id="ARBA00023204"/>
    </source>
</evidence>
<evidence type="ECO:0000259" key="15">
    <source>
        <dbReference type="PROSITE" id="PS51217"/>
    </source>
</evidence>
<keyword evidence="6 14" id="KW-0378">Hydrolase</keyword>
<evidence type="ECO:0000256" key="6">
    <source>
        <dbReference type="ARBA" id="ARBA00022801"/>
    </source>
</evidence>
<keyword evidence="8 14" id="KW-0269">Exonuclease</keyword>
<comment type="miscellaneous">
    <text evidence="14">Despite having conserved helicase domains, this subunit does not have helicase activity.</text>
</comment>
<dbReference type="Gene3D" id="3.40.50.300">
    <property type="entry name" value="P-loop containing nucleotide triphosphate hydrolases"/>
    <property type="match status" value="4"/>
</dbReference>
<feature type="binding site" evidence="14">
    <location>
        <position position="793"/>
    </location>
    <ligand>
        <name>[4Fe-4S] cluster</name>
        <dbReference type="ChEBI" id="CHEBI:49883"/>
    </ligand>
</feature>
<dbReference type="InterPro" id="IPR027417">
    <property type="entry name" value="P-loop_NTPase"/>
</dbReference>
<evidence type="ECO:0000256" key="10">
    <source>
        <dbReference type="ARBA" id="ARBA00023004"/>
    </source>
</evidence>
<dbReference type="GO" id="GO:0003690">
    <property type="term" value="F:double-stranded DNA binding"/>
    <property type="evidence" value="ECO:0007669"/>
    <property type="project" value="UniProtKB-UniRule"/>
</dbReference>
<keyword evidence="17" id="KW-1185">Reference proteome</keyword>
<evidence type="ECO:0000256" key="11">
    <source>
        <dbReference type="ARBA" id="ARBA00023014"/>
    </source>
</evidence>
<feature type="binding site" evidence="14">
    <location>
        <position position="1113"/>
    </location>
    <ligand>
        <name>[4Fe-4S] cluster</name>
        <dbReference type="ChEBI" id="CHEBI:49883"/>
    </ligand>
</feature>
<dbReference type="InterPro" id="IPR049035">
    <property type="entry name" value="ADDB_N"/>
</dbReference>
<evidence type="ECO:0000313" key="16">
    <source>
        <dbReference type="EMBL" id="TEB08975.1"/>
    </source>
</evidence>
<keyword evidence="7 14" id="KW-0347">Helicase</keyword>
<dbReference type="RefSeq" id="WP_134215681.1">
    <property type="nucleotide sequence ID" value="NZ_QFFZ01000066.1"/>
</dbReference>
<name>A0A4Y7RJ08_9FIRM</name>
<dbReference type="InterPro" id="IPR014017">
    <property type="entry name" value="DNA_helicase_UvrD-like_C"/>
</dbReference>
<dbReference type="PROSITE" id="PS51217">
    <property type="entry name" value="UVRD_HELICASE_CTER"/>
    <property type="match status" value="1"/>
</dbReference>
<dbReference type="AlphaFoldDB" id="A0A4Y7RJ08"/>
<feature type="binding site" evidence="14">
    <location>
        <position position="1122"/>
    </location>
    <ligand>
        <name>[4Fe-4S] cluster</name>
        <dbReference type="ChEBI" id="CHEBI:49883"/>
    </ligand>
</feature>
<dbReference type="InterPro" id="IPR014140">
    <property type="entry name" value="DNA_helicase_suAddB"/>
</dbReference>
<dbReference type="GO" id="GO:0008409">
    <property type="term" value="F:5'-3' exonuclease activity"/>
    <property type="evidence" value="ECO:0007669"/>
    <property type="project" value="UniProtKB-UniRule"/>
</dbReference>
<evidence type="ECO:0000256" key="5">
    <source>
        <dbReference type="ARBA" id="ARBA00022763"/>
    </source>
</evidence>
<feature type="domain" description="UvrD-like helicase C-terminal" evidence="15">
    <location>
        <begin position="281"/>
        <end position="591"/>
    </location>
</feature>
<dbReference type="InterPro" id="IPR038726">
    <property type="entry name" value="PDDEXK_AddAB-type"/>
</dbReference>
<keyword evidence="5 14" id="KW-0227">DNA damage</keyword>
<comment type="cofactor">
    <cofactor evidence="14">
        <name>Mg(2+)</name>
        <dbReference type="ChEBI" id="CHEBI:18420"/>
    </cofactor>
</comment>
<reference evidence="16 17" key="1">
    <citation type="journal article" date="2018" name="Environ. Microbiol.">
        <title>Novel energy conservation strategies and behaviour of Pelotomaculum schinkii driving syntrophic propionate catabolism.</title>
        <authorList>
            <person name="Hidalgo-Ahumada C.A.P."/>
            <person name="Nobu M.K."/>
            <person name="Narihiro T."/>
            <person name="Tamaki H."/>
            <person name="Liu W.T."/>
            <person name="Kamagata Y."/>
            <person name="Stams A.J.M."/>
            <person name="Imachi H."/>
            <person name="Sousa D.Z."/>
        </authorList>
    </citation>
    <scope>NUCLEOTIDE SEQUENCE [LARGE SCALE GENOMIC DNA]</scope>
    <source>
        <strain evidence="16 17">MGP</strain>
    </source>
</reference>
<keyword evidence="10 14" id="KW-0408">Iron</keyword>
<comment type="cofactor">
    <cofactor evidence="14">
        <name>[4Fe-4S] cluster</name>
        <dbReference type="ChEBI" id="CHEBI:49883"/>
    </cofactor>
    <text evidence="14">Binds 1 [4Fe-4S] cluster.</text>
</comment>
<evidence type="ECO:0000313" key="17">
    <source>
        <dbReference type="Proteomes" id="UP000297597"/>
    </source>
</evidence>
<evidence type="ECO:0000256" key="14">
    <source>
        <dbReference type="HAMAP-Rule" id="MF_01452"/>
    </source>
</evidence>
<dbReference type="GO" id="GO:0005524">
    <property type="term" value="F:ATP binding"/>
    <property type="evidence" value="ECO:0007669"/>
    <property type="project" value="UniProtKB-UniRule"/>
</dbReference>
<comment type="caution">
    <text evidence="16">The sequence shown here is derived from an EMBL/GenBank/DDBJ whole genome shotgun (WGS) entry which is preliminary data.</text>
</comment>
<gene>
    <name evidence="14 16" type="primary">addB</name>
    <name evidence="16" type="ORF">Pmgp_03492</name>
</gene>
<proteinExistence type="inferred from homology"/>
<keyword evidence="2 14" id="KW-0540">Nuclease</keyword>
<feature type="binding site" evidence="14">
    <location>
        <position position="1116"/>
    </location>
    <ligand>
        <name>[4Fe-4S] cluster</name>
        <dbReference type="ChEBI" id="CHEBI:49883"/>
    </ligand>
</feature>
<evidence type="ECO:0000256" key="1">
    <source>
        <dbReference type="ARBA" id="ARBA00022485"/>
    </source>
</evidence>
<dbReference type="GO" id="GO:0000724">
    <property type="term" value="P:double-strand break repair via homologous recombination"/>
    <property type="evidence" value="ECO:0007669"/>
    <property type="project" value="UniProtKB-UniRule"/>
</dbReference>
<evidence type="ECO:0000256" key="2">
    <source>
        <dbReference type="ARBA" id="ARBA00022722"/>
    </source>
</evidence>
<comment type="function">
    <text evidence="14">The heterodimer acts as both an ATP-dependent DNA helicase and an ATP-dependent, dual-direction single-stranded exonuclease. Recognizes the chi site generating a DNA molecule suitable for the initiation of homologous recombination. The AddB subunit has 5' -&gt; 3' nuclease activity but not helicase activity.</text>
</comment>
<evidence type="ECO:0000256" key="8">
    <source>
        <dbReference type="ARBA" id="ARBA00022839"/>
    </source>
</evidence>
<dbReference type="InterPro" id="IPR011604">
    <property type="entry name" value="PDDEXK-like_dom_sf"/>
</dbReference>
<dbReference type="Pfam" id="PF21445">
    <property type="entry name" value="ADDB_N"/>
    <property type="match status" value="1"/>
</dbReference>
<dbReference type="EC" id="3.1.-.-" evidence="14"/>
<dbReference type="Pfam" id="PF12705">
    <property type="entry name" value="PDDEXK_1"/>
    <property type="match status" value="1"/>
</dbReference>